<name>A0ABW9G8P7_9GAMM</name>
<reference evidence="1 2" key="1">
    <citation type="journal article" date="2013" name="Int. J. Syst. Evol. Microbiol.">
        <title>Celerinatantimonas yamalensis sp. nov., a cold-adapted diazotrophic bacterium from a cold permafrost brine.</title>
        <authorList>
            <person name="Shcherbakova V."/>
            <person name="Chuvilskaya N."/>
            <person name="Rivkina E."/>
            <person name="Demidov N."/>
            <person name="Uchaeva V."/>
            <person name="Suetin S."/>
            <person name="Suzina N."/>
            <person name="Gilichinsky D."/>
        </authorList>
    </citation>
    <scope>NUCLEOTIDE SEQUENCE [LARGE SCALE GENOMIC DNA]</scope>
    <source>
        <strain evidence="1 2">C7</strain>
    </source>
</reference>
<sequence length="93" mass="10098">MICSACGKKLTSGMIYKIDVSTGQKYKSCPHCSAANGQEHVFHPYPANFGKTPARTSAKNPHGAQSYCIDCRALNKGVKSRTFQDGVLCRELS</sequence>
<dbReference type="Proteomes" id="UP001629953">
    <property type="component" value="Unassembled WGS sequence"/>
</dbReference>
<comment type="caution">
    <text evidence="1">The sequence shown here is derived from an EMBL/GenBank/DDBJ whole genome shotgun (WGS) entry which is preliminary data.</text>
</comment>
<dbReference type="RefSeq" id="WP_408624331.1">
    <property type="nucleotide sequence ID" value="NZ_JBEQCT010000006.1"/>
</dbReference>
<accession>A0ABW9G8P7</accession>
<proteinExistence type="predicted"/>
<organism evidence="1 2">
    <name type="scientific">Celerinatantimonas yamalensis</name>
    <dbReference type="NCBI Taxonomy" id="559956"/>
    <lineage>
        <taxon>Bacteria</taxon>
        <taxon>Pseudomonadati</taxon>
        <taxon>Pseudomonadota</taxon>
        <taxon>Gammaproteobacteria</taxon>
        <taxon>Celerinatantimonadaceae</taxon>
        <taxon>Celerinatantimonas</taxon>
    </lineage>
</organism>
<gene>
    <name evidence="1" type="ORF">ABUE30_13520</name>
</gene>
<protein>
    <submittedName>
        <fullName evidence="1">Uncharacterized protein</fullName>
    </submittedName>
</protein>
<evidence type="ECO:0000313" key="2">
    <source>
        <dbReference type="Proteomes" id="UP001629953"/>
    </source>
</evidence>
<dbReference type="EMBL" id="JBEQCT010000006">
    <property type="protein sequence ID" value="MFM2486065.1"/>
    <property type="molecule type" value="Genomic_DNA"/>
</dbReference>
<keyword evidence="2" id="KW-1185">Reference proteome</keyword>
<evidence type="ECO:0000313" key="1">
    <source>
        <dbReference type="EMBL" id="MFM2486065.1"/>
    </source>
</evidence>